<keyword evidence="3" id="KW-1185">Reference proteome</keyword>
<keyword evidence="1" id="KW-0732">Signal</keyword>
<accession>A0A3M3EY59</accession>
<dbReference type="Proteomes" id="UP000270661">
    <property type="component" value="Unassembled WGS sequence"/>
</dbReference>
<proteinExistence type="predicted"/>
<protein>
    <recommendedName>
        <fullName evidence="4">DUF2059 domain-containing protein</fullName>
    </recommendedName>
</protein>
<evidence type="ECO:0000313" key="2">
    <source>
        <dbReference type="EMBL" id="RMM53926.1"/>
    </source>
</evidence>
<dbReference type="AlphaFoldDB" id="A0A3M3EY59"/>
<evidence type="ECO:0000313" key="3">
    <source>
        <dbReference type="Proteomes" id="UP000270661"/>
    </source>
</evidence>
<sequence length="164" mass="17521">MEMEKMKRISLAVVALTLCIACSTTVQADAASLNEARTFVAQTGLGKKLSSLALLTAKSTSTYATIADKLGNASANSAVSDEINALLPQYQPKWDESLAVAYEKSFSEEELSSLVAQGRASIYASQVKERQVGIGRYMQAHAQPILVALVSDALEATLSKYAQQ</sequence>
<gene>
    <name evidence="2" type="ORF">ALQ77_01309</name>
</gene>
<evidence type="ECO:0000256" key="1">
    <source>
        <dbReference type="SAM" id="SignalP"/>
    </source>
</evidence>
<organism evidence="2 3">
    <name type="scientific">Pseudomonas corrugata</name>
    <dbReference type="NCBI Taxonomy" id="47879"/>
    <lineage>
        <taxon>Bacteria</taxon>
        <taxon>Pseudomonadati</taxon>
        <taxon>Pseudomonadota</taxon>
        <taxon>Gammaproteobacteria</taxon>
        <taxon>Pseudomonadales</taxon>
        <taxon>Pseudomonadaceae</taxon>
        <taxon>Pseudomonas</taxon>
    </lineage>
</organism>
<name>A0A3M3EY59_9PSED</name>
<comment type="caution">
    <text evidence="2">The sequence shown here is derived from an EMBL/GenBank/DDBJ whole genome shotgun (WGS) entry which is preliminary data.</text>
</comment>
<feature type="signal peptide" evidence="1">
    <location>
        <begin position="1"/>
        <end position="28"/>
    </location>
</feature>
<feature type="chain" id="PRO_5018233516" description="DUF2059 domain-containing protein" evidence="1">
    <location>
        <begin position="29"/>
        <end position="164"/>
    </location>
</feature>
<evidence type="ECO:0008006" key="4">
    <source>
        <dbReference type="Google" id="ProtNLM"/>
    </source>
</evidence>
<reference evidence="2 3" key="1">
    <citation type="submission" date="2018-08" db="EMBL/GenBank/DDBJ databases">
        <title>Recombination of ecologically and evolutionarily significant loci maintains genetic cohesion in the Pseudomonas syringae species complex.</title>
        <authorList>
            <person name="Dillon M."/>
            <person name="Thakur S."/>
            <person name="Almeida R.N.D."/>
            <person name="Weir B.S."/>
            <person name="Guttman D.S."/>
        </authorList>
    </citation>
    <scope>NUCLEOTIDE SEQUENCE [LARGE SCALE GENOMIC DNA]</scope>
    <source>
        <strain evidence="2 3">NCPPB2445</strain>
    </source>
</reference>
<dbReference type="EMBL" id="RBOJ01000025">
    <property type="protein sequence ID" value="RMM53926.1"/>
    <property type="molecule type" value="Genomic_DNA"/>
</dbReference>